<sequence>MKLRKSNNYVSRSQRRRRRIILILVITILLIAGITAAVLLLIVPQTRIINWGGGGGGSSNRGRGDPNTGNNASPSVVPSPKPGIEGDQRPVGGGGHDLDDESGKKGSDSGTLTGGSGGEGGPGGGAGENPAFPYPCSINDGTAKKATPLSAKVGVKSSSGGVYLGTSPDWSTIDPRAWSAYLGHSASIVDRFFHLDEKGILTWDVATECQNGPARLSIFQWQANLLQQMGGSIMSVTITPSPGLDKVTDGVIASITKACKEVNDLGIDMMIRFAHEMNGGWYIWGHTPSLYRSTFAKVASAVHSNCPRTAMVWAPNNGEGYPMGGGQYTPSRGDPKFAEMDTNNDGVINNKDDPYTPYYPGDEYVDWIGVSAYFYGPGPPGGWNNSPGPNVLPPDGTMESFITTPLTEFNLYQFALDHKKPFMISETSAPYHMDSDAGPGELALKQAWWRQVYNATLLDKYPNIRAINWFEYTKKEYGEMRDFTLMKSEAVRKAFQADIAATPGGLWQFGSNLVTAQGSWGRG</sequence>
<dbReference type="GO" id="GO:0016985">
    <property type="term" value="F:mannan endo-1,4-beta-mannosidase activity"/>
    <property type="evidence" value="ECO:0007669"/>
    <property type="project" value="InterPro"/>
</dbReference>
<dbReference type="EMBL" id="JADGJD010000148">
    <property type="protein sequence ID" value="KAJ3054257.1"/>
    <property type="molecule type" value="Genomic_DNA"/>
</dbReference>
<dbReference type="PROSITE" id="PS51764">
    <property type="entry name" value="GH26"/>
    <property type="match status" value="1"/>
</dbReference>
<protein>
    <recommendedName>
        <fullName evidence="7">GH26 domain-containing protein</fullName>
    </recommendedName>
</protein>
<evidence type="ECO:0000256" key="4">
    <source>
        <dbReference type="PROSITE-ProRule" id="PRU01100"/>
    </source>
</evidence>
<evidence type="ECO:0000256" key="1">
    <source>
        <dbReference type="ARBA" id="ARBA00007754"/>
    </source>
</evidence>
<dbReference type="InterPro" id="IPR000805">
    <property type="entry name" value="Glyco_hydro_26"/>
</dbReference>
<proteinExistence type="inferred from homology"/>
<dbReference type="AlphaFoldDB" id="A0AAD5SH73"/>
<keyword evidence="6" id="KW-1133">Transmembrane helix</keyword>
<dbReference type="InterPro" id="IPR022790">
    <property type="entry name" value="GH26_dom"/>
</dbReference>
<evidence type="ECO:0000256" key="5">
    <source>
        <dbReference type="SAM" id="MobiDB-lite"/>
    </source>
</evidence>
<dbReference type="PANTHER" id="PTHR40079:SF4">
    <property type="entry name" value="GH26 DOMAIN-CONTAINING PROTEIN-RELATED"/>
    <property type="match status" value="1"/>
</dbReference>
<keyword evidence="6" id="KW-0472">Membrane</keyword>
<evidence type="ECO:0000256" key="2">
    <source>
        <dbReference type="ARBA" id="ARBA00022801"/>
    </source>
</evidence>
<dbReference type="PANTHER" id="PTHR40079">
    <property type="entry name" value="MANNAN ENDO-1,4-BETA-MANNOSIDASE E-RELATED"/>
    <property type="match status" value="1"/>
</dbReference>
<evidence type="ECO:0000313" key="9">
    <source>
        <dbReference type="Proteomes" id="UP001212841"/>
    </source>
</evidence>
<name>A0AAD5SH73_9FUNG</name>
<dbReference type="GO" id="GO:0006080">
    <property type="term" value="P:substituted mannan metabolic process"/>
    <property type="evidence" value="ECO:0007669"/>
    <property type="project" value="InterPro"/>
</dbReference>
<feature type="active site" description="Nucleophile" evidence="4">
    <location>
        <position position="426"/>
    </location>
</feature>
<dbReference type="Gene3D" id="3.20.20.80">
    <property type="entry name" value="Glycosidases"/>
    <property type="match status" value="1"/>
</dbReference>
<gene>
    <name evidence="8" type="ORF">HK097_002242</name>
</gene>
<keyword evidence="3 4" id="KW-0326">Glycosidase</keyword>
<organism evidence="8 9">
    <name type="scientific">Rhizophlyctis rosea</name>
    <dbReference type="NCBI Taxonomy" id="64517"/>
    <lineage>
        <taxon>Eukaryota</taxon>
        <taxon>Fungi</taxon>
        <taxon>Fungi incertae sedis</taxon>
        <taxon>Chytridiomycota</taxon>
        <taxon>Chytridiomycota incertae sedis</taxon>
        <taxon>Chytridiomycetes</taxon>
        <taxon>Rhizophlyctidales</taxon>
        <taxon>Rhizophlyctidaceae</taxon>
        <taxon>Rhizophlyctis</taxon>
    </lineage>
</organism>
<feature type="transmembrane region" description="Helical" evidence="6">
    <location>
        <begin position="20"/>
        <end position="43"/>
    </location>
</feature>
<keyword evidence="6" id="KW-0812">Transmembrane</keyword>
<feature type="active site" description="Proton donor" evidence="4">
    <location>
        <position position="276"/>
    </location>
</feature>
<comment type="similarity">
    <text evidence="1 4">Belongs to the glycosyl hydrolase 26 family.</text>
</comment>
<accession>A0AAD5SH73</accession>
<dbReference type="Pfam" id="PF02156">
    <property type="entry name" value="Glyco_hydro_26"/>
    <property type="match status" value="1"/>
</dbReference>
<evidence type="ECO:0000259" key="7">
    <source>
        <dbReference type="PROSITE" id="PS51764"/>
    </source>
</evidence>
<feature type="domain" description="GH26" evidence="7">
    <location>
        <begin position="144"/>
        <end position="495"/>
    </location>
</feature>
<evidence type="ECO:0000256" key="6">
    <source>
        <dbReference type="SAM" id="Phobius"/>
    </source>
</evidence>
<dbReference type="Proteomes" id="UP001212841">
    <property type="component" value="Unassembled WGS sequence"/>
</dbReference>
<feature type="compositionally biased region" description="Polar residues" evidence="5">
    <location>
        <begin position="67"/>
        <end position="76"/>
    </location>
</feature>
<comment type="caution">
    <text evidence="8">The sequence shown here is derived from an EMBL/GenBank/DDBJ whole genome shotgun (WGS) entry which is preliminary data.</text>
</comment>
<dbReference type="InterPro" id="IPR017853">
    <property type="entry name" value="GH"/>
</dbReference>
<evidence type="ECO:0000256" key="3">
    <source>
        <dbReference type="ARBA" id="ARBA00023295"/>
    </source>
</evidence>
<evidence type="ECO:0000313" key="8">
    <source>
        <dbReference type="EMBL" id="KAJ3054257.1"/>
    </source>
</evidence>
<feature type="compositionally biased region" description="Gly residues" evidence="5">
    <location>
        <begin position="112"/>
        <end position="127"/>
    </location>
</feature>
<keyword evidence="9" id="KW-1185">Reference proteome</keyword>
<keyword evidence="2 4" id="KW-0378">Hydrolase</keyword>
<reference evidence="8" key="1">
    <citation type="submission" date="2020-05" db="EMBL/GenBank/DDBJ databases">
        <title>Phylogenomic resolution of chytrid fungi.</title>
        <authorList>
            <person name="Stajich J.E."/>
            <person name="Amses K."/>
            <person name="Simmons R."/>
            <person name="Seto K."/>
            <person name="Myers J."/>
            <person name="Bonds A."/>
            <person name="Quandt C.A."/>
            <person name="Barry K."/>
            <person name="Liu P."/>
            <person name="Grigoriev I."/>
            <person name="Longcore J.E."/>
            <person name="James T.Y."/>
        </authorList>
    </citation>
    <scope>NUCLEOTIDE SEQUENCE</scope>
    <source>
        <strain evidence="8">JEL0318</strain>
    </source>
</reference>
<feature type="region of interest" description="Disordered" evidence="5">
    <location>
        <begin position="54"/>
        <end position="133"/>
    </location>
</feature>
<dbReference type="SUPFAM" id="SSF51445">
    <property type="entry name" value="(Trans)glycosidases"/>
    <property type="match status" value="1"/>
</dbReference>